<reference evidence="3" key="1">
    <citation type="submission" date="2025-08" db="UniProtKB">
        <authorList>
            <consortium name="RefSeq"/>
        </authorList>
    </citation>
    <scope>IDENTIFICATION</scope>
    <source>
        <tissue evidence="3">Gonads</tissue>
    </source>
</reference>
<feature type="transmembrane region" description="Helical" evidence="1">
    <location>
        <begin position="81"/>
        <end position="101"/>
    </location>
</feature>
<dbReference type="InParanoid" id="A0A1S3ILC6"/>
<feature type="transmembrane region" description="Helical" evidence="1">
    <location>
        <begin position="314"/>
        <end position="332"/>
    </location>
</feature>
<dbReference type="PANTHER" id="PTHR28658">
    <property type="entry name" value="TRANSMEMBRANE PROTEIN 180"/>
    <property type="match status" value="1"/>
</dbReference>
<proteinExistence type="predicted"/>
<keyword evidence="2" id="KW-1185">Reference proteome</keyword>
<feature type="transmembrane region" description="Helical" evidence="1">
    <location>
        <begin position="154"/>
        <end position="173"/>
    </location>
</feature>
<dbReference type="KEGG" id="lak:106165136"/>
<dbReference type="Pfam" id="PF13347">
    <property type="entry name" value="MFS_2"/>
    <property type="match status" value="1"/>
</dbReference>
<feature type="transmembrane region" description="Helical" evidence="1">
    <location>
        <begin position="286"/>
        <end position="307"/>
    </location>
</feature>
<protein>
    <submittedName>
        <fullName evidence="3">Transmembrane protein 180</fullName>
    </submittedName>
</protein>
<dbReference type="RefSeq" id="XP_013398691.1">
    <property type="nucleotide sequence ID" value="XM_013543237.1"/>
</dbReference>
<dbReference type="GeneID" id="106165136"/>
<evidence type="ECO:0000313" key="3">
    <source>
        <dbReference type="RefSeq" id="XP_013398691.1"/>
    </source>
</evidence>
<keyword evidence="1 3" id="KW-0812">Transmembrane</keyword>
<dbReference type="SUPFAM" id="SSF103473">
    <property type="entry name" value="MFS general substrate transporter"/>
    <property type="match status" value="1"/>
</dbReference>
<feature type="transmembrane region" description="Helical" evidence="1">
    <location>
        <begin position="107"/>
        <end position="133"/>
    </location>
</feature>
<dbReference type="Proteomes" id="UP000085678">
    <property type="component" value="Unplaced"/>
</dbReference>
<feature type="transmembrane region" description="Helical" evidence="1">
    <location>
        <begin position="381"/>
        <end position="406"/>
    </location>
</feature>
<gene>
    <name evidence="3" type="primary">LOC106165136</name>
</gene>
<keyword evidence="1" id="KW-1133">Transmembrane helix</keyword>
<feature type="transmembrane region" description="Helical" evidence="1">
    <location>
        <begin position="12"/>
        <end position="31"/>
    </location>
</feature>
<organism evidence="2 3">
    <name type="scientific">Lingula anatina</name>
    <name type="common">Brachiopod</name>
    <name type="synonym">Lingula unguis</name>
    <dbReference type="NCBI Taxonomy" id="7574"/>
    <lineage>
        <taxon>Eukaryota</taxon>
        <taxon>Metazoa</taxon>
        <taxon>Spiralia</taxon>
        <taxon>Lophotrochozoa</taxon>
        <taxon>Brachiopoda</taxon>
        <taxon>Linguliformea</taxon>
        <taxon>Lingulata</taxon>
        <taxon>Lingulida</taxon>
        <taxon>Linguloidea</taxon>
        <taxon>Lingulidae</taxon>
        <taxon>Lingula</taxon>
    </lineage>
</organism>
<dbReference type="PANTHER" id="PTHR28658:SF1">
    <property type="entry name" value="MAJOR FACILITATOR SUPERFAMILY DOMAIN CONTAINING 13B"/>
    <property type="match status" value="1"/>
</dbReference>
<evidence type="ECO:0000256" key="1">
    <source>
        <dbReference type="SAM" id="Phobius"/>
    </source>
</evidence>
<accession>A0A1S3ILC6</accession>
<dbReference type="InterPro" id="IPR040035">
    <property type="entry name" value="TMEM180"/>
</dbReference>
<evidence type="ECO:0000313" key="2">
    <source>
        <dbReference type="Proteomes" id="UP000085678"/>
    </source>
</evidence>
<dbReference type="STRING" id="7574.A0A1S3ILC6"/>
<keyword evidence="1" id="KW-0472">Membrane</keyword>
<feature type="transmembrane region" description="Helical" evidence="1">
    <location>
        <begin position="426"/>
        <end position="449"/>
    </location>
</feature>
<dbReference type="OrthoDB" id="62987at2759"/>
<sequence>MMVRIHWPSVAYATTSVGATMMNEVFMFYYVKFFLNLYHISEEWFNVAQVIFMIWNAINDPLFGYCQDNSNLACVRKRRHAVLYGGPFFALSFLVPWFPWGNYQPGISSWLCGLHLVVALCFYDAMFTFVLLAQCCIFTEMSGKHQDRLRLIKYAQLAAFAGSGSVFFANLFSDNLKKIGEFQCYTMLIAMIAFLCMSYTGIYADTEYDLKPNSLDSQNRTDQAARSSKYSMLQLTWQLLRQRNFICFVLMNFCQVLHRTFLLNFTAIITDMMIPQEILPSVYRSVFYGFVTVIPMMLVLLGSPLVARFGSYQIFRSSFVVKIFSSLFMLFWGKDHLYLLMVFLITDSSVTSATSSLMNMPMSDIVDEDSKLYNREHPISSMVYGTNALVIKPAISLAPMLAVAILNRNGYAEYKLGKLHSGIDQLQSSMFYLLCLIPLTLGVLQYAVWSKYTLRDSHEVIPHYYEQECTI</sequence>
<name>A0A1S3ILC6_LINAN</name>
<feature type="transmembrane region" description="Helical" evidence="1">
    <location>
        <begin position="245"/>
        <end position="266"/>
    </location>
</feature>
<dbReference type="AlphaFoldDB" id="A0A1S3ILC6"/>
<feature type="transmembrane region" description="Helical" evidence="1">
    <location>
        <begin position="185"/>
        <end position="204"/>
    </location>
</feature>
<dbReference type="InterPro" id="IPR036259">
    <property type="entry name" value="MFS_trans_sf"/>
</dbReference>